<dbReference type="InterPro" id="IPR036821">
    <property type="entry name" value="Peptide_deformylase_sf"/>
</dbReference>
<dbReference type="CDD" id="cd00487">
    <property type="entry name" value="Pep_deformylase"/>
    <property type="match status" value="1"/>
</dbReference>
<keyword evidence="2" id="KW-0479">Metal-binding</keyword>
<dbReference type="AlphaFoldDB" id="A0A2J0Q789"/>
<evidence type="ECO:0000313" key="3">
    <source>
        <dbReference type="EMBL" id="PJE50941.1"/>
    </source>
</evidence>
<gene>
    <name evidence="2 3" type="primary">def</name>
    <name evidence="3" type="ORF">COV29_01535</name>
</gene>
<dbReference type="PANTHER" id="PTHR10458">
    <property type="entry name" value="PEPTIDE DEFORMYLASE"/>
    <property type="match status" value="1"/>
</dbReference>
<feature type="binding site" evidence="2">
    <location>
        <position position="91"/>
    </location>
    <ligand>
        <name>Fe cation</name>
        <dbReference type="ChEBI" id="CHEBI:24875"/>
    </ligand>
</feature>
<feature type="binding site" evidence="2">
    <location>
        <position position="133"/>
    </location>
    <ligand>
        <name>Fe cation</name>
        <dbReference type="ChEBI" id="CHEBI:24875"/>
    </ligand>
</feature>
<evidence type="ECO:0000256" key="1">
    <source>
        <dbReference type="ARBA" id="ARBA00010759"/>
    </source>
</evidence>
<dbReference type="InterPro" id="IPR023635">
    <property type="entry name" value="Peptide_deformylase"/>
</dbReference>
<keyword evidence="2" id="KW-0648">Protein biosynthesis</keyword>
<dbReference type="PIRSF" id="PIRSF004749">
    <property type="entry name" value="Pep_def"/>
    <property type="match status" value="1"/>
</dbReference>
<dbReference type="NCBIfam" id="TIGR00079">
    <property type="entry name" value="pept_deformyl"/>
    <property type="match status" value="1"/>
</dbReference>
<keyword evidence="2" id="KW-0408">Iron</keyword>
<sequence length="148" mass="16837">MKITKEPNKILHKKLAKVKTITPEIKELILDMKKTMVEAVGVGLAANQVGKDLQIFVIDEALAKENEVSDVYINPEITEFSKDTGVMEEGCLSIPEYWVDIKRSKKVKIKFMDENGNKQKIKARGFLARVLQHEYDHLQGALIKDRAK</sequence>
<dbReference type="PANTHER" id="PTHR10458:SF22">
    <property type="entry name" value="PEPTIDE DEFORMYLASE"/>
    <property type="match status" value="1"/>
</dbReference>
<reference evidence="3 4" key="1">
    <citation type="submission" date="2017-09" db="EMBL/GenBank/DDBJ databases">
        <title>Depth-based differentiation of microbial function through sediment-hosted aquifers and enrichment of novel symbionts in the deep terrestrial subsurface.</title>
        <authorList>
            <person name="Probst A.J."/>
            <person name="Ladd B."/>
            <person name="Jarett J.K."/>
            <person name="Geller-Mcgrath D.E."/>
            <person name="Sieber C.M."/>
            <person name="Emerson J.B."/>
            <person name="Anantharaman K."/>
            <person name="Thomas B.C."/>
            <person name="Malmstrom R."/>
            <person name="Stieglmeier M."/>
            <person name="Klingl A."/>
            <person name="Woyke T."/>
            <person name="Ryan C.M."/>
            <person name="Banfield J.F."/>
        </authorList>
    </citation>
    <scope>NUCLEOTIDE SEQUENCE [LARGE SCALE GENOMIC DNA]</scope>
    <source>
        <strain evidence="3">CG10_big_fil_rev_8_21_14_0_10_36_16</strain>
    </source>
</reference>
<comment type="catalytic activity">
    <reaction evidence="2">
        <text>N-terminal N-formyl-L-methionyl-[peptide] + H2O = N-terminal L-methionyl-[peptide] + formate</text>
        <dbReference type="Rhea" id="RHEA:24420"/>
        <dbReference type="Rhea" id="RHEA-COMP:10639"/>
        <dbReference type="Rhea" id="RHEA-COMP:10640"/>
        <dbReference type="ChEBI" id="CHEBI:15377"/>
        <dbReference type="ChEBI" id="CHEBI:15740"/>
        <dbReference type="ChEBI" id="CHEBI:49298"/>
        <dbReference type="ChEBI" id="CHEBI:64731"/>
        <dbReference type="EC" id="3.5.1.88"/>
    </reaction>
</comment>
<dbReference type="PRINTS" id="PR01576">
    <property type="entry name" value="PDEFORMYLASE"/>
</dbReference>
<comment type="function">
    <text evidence="2">Removes the formyl group from the N-terminal Met of newly synthesized proteins. Requires at least a dipeptide for an efficient rate of reaction. N-terminal L-methionine is a prerequisite for activity but the enzyme has broad specificity at other positions.</text>
</comment>
<dbReference type="GO" id="GO:0046872">
    <property type="term" value="F:metal ion binding"/>
    <property type="evidence" value="ECO:0007669"/>
    <property type="project" value="UniProtKB-KW"/>
</dbReference>
<evidence type="ECO:0000256" key="2">
    <source>
        <dbReference type="HAMAP-Rule" id="MF_00163"/>
    </source>
</evidence>
<feature type="binding site" evidence="2">
    <location>
        <position position="137"/>
    </location>
    <ligand>
        <name>Fe cation</name>
        <dbReference type="ChEBI" id="CHEBI:24875"/>
    </ligand>
</feature>
<dbReference type="EC" id="3.5.1.88" evidence="2"/>
<comment type="cofactor">
    <cofactor evidence="2">
        <name>Fe(2+)</name>
        <dbReference type="ChEBI" id="CHEBI:29033"/>
    </cofactor>
    <text evidence="2">Binds 1 Fe(2+) ion.</text>
</comment>
<dbReference type="GO" id="GO:0006412">
    <property type="term" value="P:translation"/>
    <property type="evidence" value="ECO:0007669"/>
    <property type="project" value="UniProtKB-UniRule"/>
</dbReference>
<organism evidence="3 4">
    <name type="scientific">Candidatus Yanofskybacteria bacterium CG10_big_fil_rev_8_21_14_0_10_36_16</name>
    <dbReference type="NCBI Taxonomy" id="1975096"/>
    <lineage>
        <taxon>Bacteria</taxon>
        <taxon>Candidatus Yanofskyibacteriota</taxon>
    </lineage>
</organism>
<comment type="caution">
    <text evidence="3">The sequence shown here is derived from an EMBL/GenBank/DDBJ whole genome shotgun (WGS) entry which is preliminary data.</text>
</comment>
<dbReference type="Proteomes" id="UP000228496">
    <property type="component" value="Unassembled WGS sequence"/>
</dbReference>
<proteinExistence type="inferred from homology"/>
<name>A0A2J0Q789_9BACT</name>
<dbReference type="Pfam" id="PF01327">
    <property type="entry name" value="Pep_deformylase"/>
    <property type="match status" value="1"/>
</dbReference>
<accession>A0A2J0Q789</accession>
<comment type="similarity">
    <text evidence="1 2">Belongs to the polypeptide deformylase family.</text>
</comment>
<dbReference type="GO" id="GO:0042586">
    <property type="term" value="F:peptide deformylase activity"/>
    <property type="evidence" value="ECO:0007669"/>
    <property type="project" value="UniProtKB-UniRule"/>
</dbReference>
<protein>
    <recommendedName>
        <fullName evidence="2">Peptide deformylase</fullName>
        <shortName evidence="2">PDF</shortName>
        <ecNumber evidence="2">3.5.1.88</ecNumber>
    </recommendedName>
    <alternativeName>
        <fullName evidence="2">Polypeptide deformylase</fullName>
    </alternativeName>
</protein>
<keyword evidence="2" id="KW-0378">Hydrolase</keyword>
<dbReference type="HAMAP" id="MF_00163">
    <property type="entry name" value="Pep_deformylase"/>
    <property type="match status" value="1"/>
</dbReference>
<evidence type="ECO:0000313" key="4">
    <source>
        <dbReference type="Proteomes" id="UP000228496"/>
    </source>
</evidence>
<feature type="active site" evidence="2">
    <location>
        <position position="134"/>
    </location>
</feature>
<dbReference type="EMBL" id="PCXQ01000004">
    <property type="protein sequence ID" value="PJE50941.1"/>
    <property type="molecule type" value="Genomic_DNA"/>
</dbReference>
<dbReference type="NCBIfam" id="NF001159">
    <property type="entry name" value="PRK00150.1-3"/>
    <property type="match status" value="1"/>
</dbReference>
<dbReference type="Gene3D" id="3.90.45.10">
    <property type="entry name" value="Peptide deformylase"/>
    <property type="match status" value="1"/>
</dbReference>
<dbReference type="SUPFAM" id="SSF56420">
    <property type="entry name" value="Peptide deformylase"/>
    <property type="match status" value="1"/>
</dbReference>